<feature type="compositionally biased region" description="Basic and acidic residues" evidence="6">
    <location>
        <begin position="671"/>
        <end position="682"/>
    </location>
</feature>
<feature type="region of interest" description="Disordered" evidence="6">
    <location>
        <begin position="669"/>
        <end position="743"/>
    </location>
</feature>
<dbReference type="GO" id="GO:0000785">
    <property type="term" value="C:chromatin"/>
    <property type="evidence" value="ECO:0007669"/>
    <property type="project" value="TreeGrafter"/>
</dbReference>
<evidence type="ECO:0000256" key="1">
    <source>
        <dbReference type="ARBA" id="ARBA00004123"/>
    </source>
</evidence>
<dbReference type="GO" id="GO:0046983">
    <property type="term" value="F:protein dimerization activity"/>
    <property type="evidence" value="ECO:0007669"/>
    <property type="project" value="InterPro"/>
</dbReference>
<dbReference type="InterPro" id="IPR036638">
    <property type="entry name" value="HLH_DNA-bd_sf"/>
</dbReference>
<dbReference type="Pfam" id="PF00010">
    <property type="entry name" value="HLH"/>
    <property type="match status" value="1"/>
</dbReference>
<keyword evidence="4" id="KW-0804">Transcription</keyword>
<keyword evidence="5" id="KW-0539">Nucleus</keyword>
<feature type="compositionally biased region" description="Polar residues" evidence="6">
    <location>
        <begin position="169"/>
        <end position="185"/>
    </location>
</feature>
<gene>
    <name evidence="8" type="primary">da</name>
    <name evidence="8" type="ORF">g.50015</name>
</gene>
<name>A0A0A1WVW0_ZEUCU</name>
<comment type="subcellular location">
    <subcellularLocation>
        <location evidence="1">Nucleus</location>
    </subcellularLocation>
</comment>
<reference evidence="8" key="2">
    <citation type="journal article" date="2015" name="Gigascience">
        <title>Reconstructing a comprehensive transcriptome assembly of a white-pupal translocated strain of the pest fruit fly Bactrocera cucurbitae.</title>
        <authorList>
            <person name="Sim S.B."/>
            <person name="Calla B."/>
            <person name="Hall B."/>
            <person name="DeRego T."/>
            <person name="Geib S.M."/>
        </authorList>
    </citation>
    <scope>NUCLEOTIDE SEQUENCE</scope>
</reference>
<protein>
    <submittedName>
        <fullName evidence="8">Protein daughterless</fullName>
    </submittedName>
</protein>
<feature type="compositionally biased region" description="Low complexity" evidence="6">
    <location>
        <begin position="707"/>
        <end position="716"/>
    </location>
</feature>
<evidence type="ECO:0000256" key="3">
    <source>
        <dbReference type="ARBA" id="ARBA00023125"/>
    </source>
</evidence>
<dbReference type="GO" id="GO:0005634">
    <property type="term" value="C:nucleus"/>
    <property type="evidence" value="ECO:0007669"/>
    <property type="project" value="UniProtKB-SubCell"/>
</dbReference>
<dbReference type="InterPro" id="IPR051098">
    <property type="entry name" value="NeuroDiff_E-box_TFs"/>
</dbReference>
<dbReference type="GO" id="GO:0000978">
    <property type="term" value="F:RNA polymerase II cis-regulatory region sequence-specific DNA binding"/>
    <property type="evidence" value="ECO:0007669"/>
    <property type="project" value="TreeGrafter"/>
</dbReference>
<evidence type="ECO:0000259" key="7">
    <source>
        <dbReference type="PROSITE" id="PS50888"/>
    </source>
</evidence>
<feature type="compositionally biased region" description="Polar residues" evidence="6">
    <location>
        <begin position="554"/>
        <end position="563"/>
    </location>
</feature>
<evidence type="ECO:0000256" key="6">
    <source>
        <dbReference type="SAM" id="MobiDB-lite"/>
    </source>
</evidence>
<sequence length="743" mass="75331">MATSDDEPMHLYEVFQNCFNKIANKQPSSGGAERNGGYQSPYGGLGMENGMYPNDDFNPMHDAAGGSNRFGDGGAGVNQYFDTNLGNGGGVPPGAGGGPGGGWYSSTVGGYGNQNSYQNNGPLDPHHLTPQQHHNSEPQHHGMAGGSGMGGGLPIDSVGMHSPVPTSLPPMSSFRSGTNTMQQISGPAAHSPAALYNSPQHNAQHNALATANAHGHHPLSHHSQQHSPAVQSDAFGVGVGVSGLGLGPKGPSATAGNSTASLRQHMYMTAAAAAAADQSISSFSSNPSTPVNSPPPLTQSGLTQSLLDKSVVGSTGGGAPWGAVLNSTGGSVNSVGGGMGVGVGSVNSVGGGMGVGVGSVNSVGGGMGVGVGGSYATDVGPSGLHTMAAVFQGARMEERLDDALNVLRNHCEPELLSGVGAALSALDNMDGLSSFVPTSPPSHMVGGVGSTSGVSNLHSPHDVLAGNGPTLDSVGGGLNGSQSTGPQIKMERTSTATSSASGATSKSSKKRKEAAAAAAATSAMSAATANSGGGASTSSMSGAMGGLVDGPDTKPTSSMEATHNNQQGGSGKGSKRPRRYCSSAEDDDDVEPAVKAMREKERRQANNARERIRIRDINEALKELGRMCMTHLKSDKPQTKLGILNMAVEVIMTLEQQVRERNLNPKAACLKRREEEKAEDGPKLAAQHHMLPQPPGGGVYGQPPLPQVSVPPGAGLPVPPPQGSGVQLPPHLQQHNQPQHPQQ</sequence>
<feature type="region of interest" description="Disordered" evidence="6">
    <location>
        <begin position="525"/>
        <end position="607"/>
    </location>
</feature>
<feature type="compositionally biased region" description="Low complexity" evidence="6">
    <location>
        <begin position="525"/>
        <end position="542"/>
    </location>
</feature>
<dbReference type="GO" id="GO:0005667">
    <property type="term" value="C:transcription regulator complex"/>
    <property type="evidence" value="ECO:0007669"/>
    <property type="project" value="TreeGrafter"/>
</dbReference>
<proteinExistence type="predicted"/>
<reference evidence="8" key="1">
    <citation type="submission" date="2014-11" db="EMBL/GenBank/DDBJ databases">
        <authorList>
            <person name="Geib S."/>
        </authorList>
    </citation>
    <scope>NUCLEOTIDE SEQUENCE</scope>
</reference>
<accession>A0A0A1WVW0</accession>
<feature type="region of interest" description="Disordered" evidence="6">
    <location>
        <begin position="281"/>
        <end position="301"/>
    </location>
</feature>
<dbReference type="SMART" id="SM00353">
    <property type="entry name" value="HLH"/>
    <property type="match status" value="1"/>
</dbReference>
<organism evidence="8">
    <name type="scientific">Zeugodacus cucurbitae</name>
    <name type="common">Melon fruit fly</name>
    <name type="synonym">Bactrocera cucurbitae</name>
    <dbReference type="NCBI Taxonomy" id="28588"/>
    <lineage>
        <taxon>Eukaryota</taxon>
        <taxon>Metazoa</taxon>
        <taxon>Ecdysozoa</taxon>
        <taxon>Arthropoda</taxon>
        <taxon>Hexapoda</taxon>
        <taxon>Insecta</taxon>
        <taxon>Pterygota</taxon>
        <taxon>Neoptera</taxon>
        <taxon>Endopterygota</taxon>
        <taxon>Diptera</taxon>
        <taxon>Brachycera</taxon>
        <taxon>Muscomorpha</taxon>
        <taxon>Tephritoidea</taxon>
        <taxon>Tephritidae</taxon>
        <taxon>Zeugodacus</taxon>
        <taxon>Zeugodacus</taxon>
    </lineage>
</organism>
<feature type="region of interest" description="Disordered" evidence="6">
    <location>
        <begin position="106"/>
        <end position="198"/>
    </location>
</feature>
<dbReference type="PANTHER" id="PTHR11793">
    <property type="entry name" value="BASIC HELIX-LOOP-HELIX TRANSCRIPTION FACTOR"/>
    <property type="match status" value="1"/>
</dbReference>
<dbReference type="Gene3D" id="4.10.280.10">
    <property type="entry name" value="Helix-loop-helix DNA-binding domain"/>
    <property type="match status" value="1"/>
</dbReference>
<feature type="compositionally biased region" description="Low complexity" evidence="6">
    <location>
        <begin position="493"/>
        <end position="506"/>
    </location>
</feature>
<evidence type="ECO:0000256" key="2">
    <source>
        <dbReference type="ARBA" id="ARBA00023015"/>
    </source>
</evidence>
<dbReference type="FunFam" id="4.10.280.10:FF:000001">
    <property type="entry name" value="Putative transcription factor 12"/>
    <property type="match status" value="1"/>
</dbReference>
<feature type="compositionally biased region" description="Gly residues" evidence="6">
    <location>
        <begin position="143"/>
        <end position="153"/>
    </location>
</feature>
<dbReference type="CDD" id="cd11467">
    <property type="entry name" value="bHLH_E-protein_Da_like"/>
    <property type="match status" value="1"/>
</dbReference>
<keyword evidence="2" id="KW-0805">Transcription regulation</keyword>
<dbReference type="PANTHER" id="PTHR11793:SF13">
    <property type="entry name" value="PROTEIN DAUGHTERLESS"/>
    <property type="match status" value="1"/>
</dbReference>
<keyword evidence="3" id="KW-0238">DNA-binding</keyword>
<dbReference type="PROSITE" id="PS50888">
    <property type="entry name" value="BHLH"/>
    <property type="match status" value="1"/>
</dbReference>
<dbReference type="AlphaFoldDB" id="A0A0A1WVW0"/>
<dbReference type="GO" id="GO:0000981">
    <property type="term" value="F:DNA-binding transcription factor activity, RNA polymerase II-specific"/>
    <property type="evidence" value="ECO:0007669"/>
    <property type="project" value="TreeGrafter"/>
</dbReference>
<dbReference type="SUPFAM" id="SSF47459">
    <property type="entry name" value="HLH, helix-loop-helix DNA-binding domain"/>
    <property type="match status" value="1"/>
</dbReference>
<feature type="region of interest" description="Disordered" evidence="6">
    <location>
        <begin position="460"/>
        <end position="513"/>
    </location>
</feature>
<dbReference type="InterPro" id="IPR011598">
    <property type="entry name" value="bHLH_dom"/>
</dbReference>
<feature type="compositionally biased region" description="Basic and acidic residues" evidence="6">
    <location>
        <begin position="596"/>
        <end position="607"/>
    </location>
</feature>
<feature type="compositionally biased region" description="Low complexity" evidence="6">
    <location>
        <begin position="727"/>
        <end position="743"/>
    </location>
</feature>
<evidence type="ECO:0000256" key="5">
    <source>
        <dbReference type="ARBA" id="ARBA00023242"/>
    </source>
</evidence>
<feature type="compositionally biased region" description="Low complexity" evidence="6">
    <location>
        <begin position="281"/>
        <end position="291"/>
    </location>
</feature>
<evidence type="ECO:0000256" key="4">
    <source>
        <dbReference type="ARBA" id="ARBA00023163"/>
    </source>
</evidence>
<feature type="compositionally biased region" description="Low complexity" evidence="6">
    <location>
        <begin position="106"/>
        <end position="121"/>
    </location>
</feature>
<dbReference type="EMBL" id="GBXI01011305">
    <property type="protein sequence ID" value="JAD02987.1"/>
    <property type="molecule type" value="Transcribed_RNA"/>
</dbReference>
<evidence type="ECO:0000313" key="8">
    <source>
        <dbReference type="EMBL" id="JAD02987.1"/>
    </source>
</evidence>
<feature type="domain" description="BHLH" evidence="7">
    <location>
        <begin position="601"/>
        <end position="654"/>
    </location>
</feature>